<evidence type="ECO:0000256" key="5">
    <source>
        <dbReference type="ARBA" id="ARBA00022741"/>
    </source>
</evidence>
<dbReference type="RefSeq" id="WP_034530157.1">
    <property type="nucleotide sequence ID" value="NZ_JGZP01000025.1"/>
</dbReference>
<evidence type="ECO:0000256" key="4">
    <source>
        <dbReference type="ARBA" id="ARBA00022679"/>
    </source>
</evidence>
<evidence type="ECO:0000256" key="8">
    <source>
        <dbReference type="ARBA" id="ARBA00023012"/>
    </source>
</evidence>
<dbReference type="PANTHER" id="PTHR24421">
    <property type="entry name" value="NITRATE/NITRITE SENSOR PROTEIN NARX-RELATED"/>
    <property type="match status" value="1"/>
</dbReference>
<proteinExistence type="predicted"/>
<dbReference type="GO" id="GO:0016020">
    <property type="term" value="C:membrane"/>
    <property type="evidence" value="ECO:0007669"/>
    <property type="project" value="InterPro"/>
</dbReference>
<sequence length="448" mass="47584">MVPFAATMCLVQCAYAATPYTKDPHGGVYLWMMLATLLAFAFPLLLTARDKHPEAVFWSCCAAVTVFPYDPLLMLMALTALIARRSDRARTIRAVAAGAAVAVWAHLRDALHPAEASFWHEVFAEPGTGTDGVPIVMMTGEAPIIVTAIIVGLVGTLIATLSGLHIRSRAKLSTAQAQADAAVSHARTLRSDLADQRLADAIAAEAHDTLAHSLSLLALNASALQAEASHLPPSEQATAIARKAEDIRRQAAGALDEAHQIIDMLRHPQTAWEQLVPSDETALTRESLDGLLVDARNAGMSLNTWIDIRQLGDLDDSTAKTAYRAVQEGLTNARRHAPGAPVSLEVTANPENGVHVHVTNPIVSTQDAAGTSPTAMATPSPVAGLIAAMGEAGAVESSPRQPGAGLPGLVARAQESGGDCRYGVDDRRIFHVDVTLPWVWRTPNERRP</sequence>
<dbReference type="Gene3D" id="1.20.5.1930">
    <property type="match status" value="1"/>
</dbReference>
<dbReference type="Gene3D" id="3.30.565.10">
    <property type="entry name" value="Histidine kinase-like ATPase, C-terminal domain"/>
    <property type="match status" value="1"/>
</dbReference>
<dbReference type="GO" id="GO:0005524">
    <property type="term" value="F:ATP binding"/>
    <property type="evidence" value="ECO:0007669"/>
    <property type="project" value="UniProtKB-KW"/>
</dbReference>
<name>A0A087DEK0_9BIFI</name>
<feature type="transmembrane region" description="Helical" evidence="9">
    <location>
        <begin position="144"/>
        <end position="164"/>
    </location>
</feature>
<accession>A0A087DEK0</accession>
<keyword evidence="12" id="KW-1185">Reference proteome</keyword>
<keyword evidence="8" id="KW-0902">Two-component regulatory system</keyword>
<evidence type="ECO:0000256" key="6">
    <source>
        <dbReference type="ARBA" id="ARBA00022777"/>
    </source>
</evidence>
<keyword evidence="9" id="KW-0812">Transmembrane</keyword>
<evidence type="ECO:0000313" key="12">
    <source>
        <dbReference type="Proteomes" id="UP000029004"/>
    </source>
</evidence>
<dbReference type="EMBL" id="JGZP01000025">
    <property type="protein sequence ID" value="KFI93950.1"/>
    <property type="molecule type" value="Genomic_DNA"/>
</dbReference>
<dbReference type="eggNOG" id="COG4585">
    <property type="taxonomic scope" value="Bacteria"/>
</dbReference>
<organism evidence="11 12">
    <name type="scientific">Bifidobacterium stellenboschense</name>
    <dbReference type="NCBI Taxonomy" id="762211"/>
    <lineage>
        <taxon>Bacteria</taxon>
        <taxon>Bacillati</taxon>
        <taxon>Actinomycetota</taxon>
        <taxon>Actinomycetes</taxon>
        <taxon>Bifidobacteriales</taxon>
        <taxon>Bifidobacteriaceae</taxon>
        <taxon>Bifidobacterium</taxon>
    </lineage>
</organism>
<evidence type="ECO:0000256" key="7">
    <source>
        <dbReference type="ARBA" id="ARBA00022840"/>
    </source>
</evidence>
<feature type="transmembrane region" description="Helical" evidence="9">
    <location>
        <begin position="55"/>
        <end position="83"/>
    </location>
</feature>
<keyword evidence="9" id="KW-1133">Transmembrane helix</keyword>
<evidence type="ECO:0000256" key="1">
    <source>
        <dbReference type="ARBA" id="ARBA00000085"/>
    </source>
</evidence>
<evidence type="ECO:0000256" key="3">
    <source>
        <dbReference type="ARBA" id="ARBA00022553"/>
    </source>
</evidence>
<dbReference type="STRING" id="762211.BSTEL_2094"/>
<protein>
    <recommendedName>
        <fullName evidence="2">histidine kinase</fullName>
        <ecNumber evidence="2">2.7.13.3</ecNumber>
    </recommendedName>
</protein>
<dbReference type="Proteomes" id="UP000029004">
    <property type="component" value="Unassembled WGS sequence"/>
</dbReference>
<dbReference type="GO" id="GO:0000155">
    <property type="term" value="F:phosphorelay sensor kinase activity"/>
    <property type="evidence" value="ECO:0007669"/>
    <property type="project" value="InterPro"/>
</dbReference>
<evidence type="ECO:0000256" key="9">
    <source>
        <dbReference type="SAM" id="Phobius"/>
    </source>
</evidence>
<evidence type="ECO:0000313" key="11">
    <source>
        <dbReference type="EMBL" id="KFI93950.1"/>
    </source>
</evidence>
<keyword evidence="3" id="KW-0597">Phosphoprotein</keyword>
<evidence type="ECO:0000256" key="2">
    <source>
        <dbReference type="ARBA" id="ARBA00012438"/>
    </source>
</evidence>
<dbReference type="OrthoDB" id="227596at2"/>
<gene>
    <name evidence="11" type="ORF">BSTEL_2094</name>
</gene>
<dbReference type="InterPro" id="IPR050482">
    <property type="entry name" value="Sensor_HK_TwoCompSys"/>
</dbReference>
<dbReference type="AlphaFoldDB" id="A0A087DEK0"/>
<keyword evidence="9" id="KW-0472">Membrane</keyword>
<comment type="caution">
    <text evidence="11">The sequence shown here is derived from an EMBL/GenBank/DDBJ whole genome shotgun (WGS) entry which is preliminary data.</text>
</comment>
<keyword evidence="7" id="KW-0067">ATP-binding</keyword>
<evidence type="ECO:0000259" key="10">
    <source>
        <dbReference type="Pfam" id="PF07730"/>
    </source>
</evidence>
<keyword evidence="6 11" id="KW-0418">Kinase</keyword>
<dbReference type="EC" id="2.7.13.3" evidence="2"/>
<comment type="catalytic activity">
    <reaction evidence="1">
        <text>ATP + protein L-histidine = ADP + protein N-phospho-L-histidine.</text>
        <dbReference type="EC" id="2.7.13.3"/>
    </reaction>
</comment>
<dbReference type="Pfam" id="PF07730">
    <property type="entry name" value="HisKA_3"/>
    <property type="match status" value="1"/>
</dbReference>
<dbReference type="PANTHER" id="PTHR24421:SF10">
    <property type="entry name" value="NITRATE_NITRITE SENSOR PROTEIN NARQ"/>
    <property type="match status" value="1"/>
</dbReference>
<feature type="transmembrane region" description="Helical" evidence="9">
    <location>
        <begin position="26"/>
        <end position="48"/>
    </location>
</feature>
<feature type="domain" description="Signal transduction histidine kinase subgroup 3 dimerisation and phosphoacceptor" evidence="10">
    <location>
        <begin position="201"/>
        <end position="268"/>
    </location>
</feature>
<dbReference type="InterPro" id="IPR011712">
    <property type="entry name" value="Sig_transdc_His_kin_sub3_dim/P"/>
</dbReference>
<keyword evidence="5" id="KW-0547">Nucleotide-binding</keyword>
<keyword evidence="4" id="KW-0808">Transferase</keyword>
<dbReference type="InterPro" id="IPR036890">
    <property type="entry name" value="HATPase_C_sf"/>
</dbReference>
<reference evidence="11 12" key="1">
    <citation type="submission" date="2014-03" db="EMBL/GenBank/DDBJ databases">
        <title>Genomics of Bifidobacteria.</title>
        <authorList>
            <person name="Ventura M."/>
            <person name="Milani C."/>
            <person name="Lugli G.A."/>
        </authorList>
    </citation>
    <scope>NUCLEOTIDE SEQUENCE [LARGE SCALE GENOMIC DNA]</scope>
    <source>
        <strain evidence="11 12">DSM 23968</strain>
    </source>
</reference>
<dbReference type="GO" id="GO:0046983">
    <property type="term" value="F:protein dimerization activity"/>
    <property type="evidence" value="ECO:0007669"/>
    <property type="project" value="InterPro"/>
</dbReference>